<dbReference type="InterPro" id="IPR000182">
    <property type="entry name" value="GNAT_dom"/>
</dbReference>
<proteinExistence type="predicted"/>
<dbReference type="PANTHER" id="PTHR43792:SF1">
    <property type="entry name" value="N-ACETYLTRANSFERASE DOMAIN-CONTAINING PROTEIN"/>
    <property type="match status" value="1"/>
</dbReference>
<dbReference type="eggNOG" id="COG1670">
    <property type="taxonomic scope" value="Bacteria"/>
</dbReference>
<dbReference type="SUPFAM" id="SSF55729">
    <property type="entry name" value="Acyl-CoA N-acyltransferases (Nat)"/>
    <property type="match status" value="1"/>
</dbReference>
<evidence type="ECO:0000259" key="1">
    <source>
        <dbReference type="PROSITE" id="PS51186"/>
    </source>
</evidence>
<reference evidence="2 3" key="1">
    <citation type="submission" date="2016-08" db="EMBL/GenBank/DDBJ databases">
        <title>Complete genome sequence of Acinetobacter baylyi strain GFJ2.</title>
        <authorList>
            <person name="Tabata M."/>
            <person name="Kuboki S."/>
            <person name="Gibu N."/>
            <person name="Kinouchi Y."/>
            <person name="Vangnai A."/>
            <person name="Kasai D."/>
            <person name="Fukuda M."/>
        </authorList>
    </citation>
    <scope>NUCLEOTIDE SEQUENCE [LARGE SCALE GENOMIC DNA]</scope>
    <source>
        <strain evidence="2 3">GFJ2</strain>
    </source>
</reference>
<dbReference type="InterPro" id="IPR016181">
    <property type="entry name" value="Acyl_CoA_acyltransferase"/>
</dbReference>
<accession>A0A1P8EEA8</accession>
<organism evidence="2 3">
    <name type="scientific">Acinetobacter soli</name>
    <dbReference type="NCBI Taxonomy" id="487316"/>
    <lineage>
        <taxon>Bacteria</taxon>
        <taxon>Pseudomonadati</taxon>
        <taxon>Pseudomonadota</taxon>
        <taxon>Gammaproteobacteria</taxon>
        <taxon>Moraxellales</taxon>
        <taxon>Moraxellaceae</taxon>
        <taxon>Acinetobacter</taxon>
    </lineage>
</organism>
<name>A0A1P8EEA8_9GAMM</name>
<evidence type="ECO:0000313" key="2">
    <source>
        <dbReference type="EMBL" id="APV34534.1"/>
    </source>
</evidence>
<sequence length="181" mass="20908">MLETSRLILRPWQESDIAPFIQMGLDPDVMHYFPSTLSPDQSRDFIKSIRLKFDEHPSWGLWAVELKQTQSFIGYIGLNAQPSQFDFSPCIEISWRLAKAAWRQGYAFEGAKAVLDYAFEQLKLERVVAFTAAVNMPSEALMKKLNMTKVKAFDHPKLAAEHWLARHVLYEIRAEDFSNLI</sequence>
<dbReference type="RefSeq" id="WP_076031917.1">
    <property type="nucleotide sequence ID" value="NZ_CP016896.1"/>
</dbReference>
<dbReference type="PROSITE" id="PS51186">
    <property type="entry name" value="GNAT"/>
    <property type="match status" value="1"/>
</dbReference>
<dbReference type="KEGG" id="asol:BEN76_00230"/>
<gene>
    <name evidence="2" type="ORF">BEN76_00230</name>
</gene>
<dbReference type="EMBL" id="CP016896">
    <property type="protein sequence ID" value="APV34534.1"/>
    <property type="molecule type" value="Genomic_DNA"/>
</dbReference>
<dbReference type="AlphaFoldDB" id="A0A1P8EEA8"/>
<keyword evidence="2" id="KW-0808">Transferase</keyword>
<protein>
    <submittedName>
        <fullName evidence="2">GNAT family N-acetyltransferase</fullName>
    </submittedName>
</protein>
<dbReference type="GO" id="GO:0016747">
    <property type="term" value="F:acyltransferase activity, transferring groups other than amino-acyl groups"/>
    <property type="evidence" value="ECO:0007669"/>
    <property type="project" value="InterPro"/>
</dbReference>
<evidence type="ECO:0000313" key="3">
    <source>
        <dbReference type="Proteomes" id="UP000185674"/>
    </source>
</evidence>
<dbReference type="InterPro" id="IPR051531">
    <property type="entry name" value="N-acetyltransferase"/>
</dbReference>
<feature type="domain" description="N-acetyltransferase" evidence="1">
    <location>
        <begin position="7"/>
        <end position="175"/>
    </location>
</feature>
<dbReference type="Pfam" id="PF13302">
    <property type="entry name" value="Acetyltransf_3"/>
    <property type="match status" value="1"/>
</dbReference>
<dbReference type="Gene3D" id="3.40.630.30">
    <property type="match status" value="1"/>
</dbReference>
<dbReference type="STRING" id="487316.BEN76_00230"/>
<dbReference type="PANTHER" id="PTHR43792">
    <property type="entry name" value="GNAT FAMILY, PUTATIVE (AFU_ORTHOLOGUE AFUA_3G00765)-RELATED-RELATED"/>
    <property type="match status" value="1"/>
</dbReference>
<dbReference type="Proteomes" id="UP000185674">
    <property type="component" value="Chromosome"/>
</dbReference>